<evidence type="ECO:0000256" key="2">
    <source>
        <dbReference type="ARBA" id="ARBA00011881"/>
    </source>
</evidence>
<dbReference type="GO" id="GO:0006543">
    <property type="term" value="P:L-glutamine catabolic process"/>
    <property type="evidence" value="ECO:0007669"/>
    <property type="project" value="TreeGrafter"/>
</dbReference>
<dbReference type="Pfam" id="PF04960">
    <property type="entry name" value="Glutaminase"/>
    <property type="match status" value="1"/>
</dbReference>
<protein>
    <recommendedName>
        <fullName evidence="3">glutaminase</fullName>
        <ecNumber evidence="3">3.5.1.2</ecNumber>
    </recommendedName>
</protein>
<organism evidence="6 7">
    <name type="scientific">Nitritalea halalkaliphila LW7</name>
    <dbReference type="NCBI Taxonomy" id="1189621"/>
    <lineage>
        <taxon>Bacteria</taxon>
        <taxon>Pseudomonadati</taxon>
        <taxon>Bacteroidota</taxon>
        <taxon>Cytophagia</taxon>
        <taxon>Cytophagales</taxon>
        <taxon>Cyclobacteriaceae</taxon>
        <taxon>Nitritalea</taxon>
    </lineage>
</organism>
<reference evidence="6 7" key="1">
    <citation type="submission" date="2012-05" db="EMBL/GenBank/DDBJ databases">
        <title>Genome sequence of Nitritalea halalkaliphila LW7.</title>
        <authorList>
            <person name="Jangir P.K."/>
            <person name="Singh A."/>
            <person name="Shivaji S."/>
            <person name="Sharma R."/>
        </authorList>
    </citation>
    <scope>NUCLEOTIDE SEQUENCE [LARGE SCALE GENOMIC DNA]</scope>
    <source>
        <strain evidence="6 7">LW7</strain>
    </source>
</reference>
<comment type="subunit">
    <text evidence="2">Homotetramer.</text>
</comment>
<dbReference type="GO" id="GO:0006537">
    <property type="term" value="P:glutamate biosynthetic process"/>
    <property type="evidence" value="ECO:0007669"/>
    <property type="project" value="TreeGrafter"/>
</dbReference>
<dbReference type="SUPFAM" id="SSF56601">
    <property type="entry name" value="beta-lactamase/transpeptidase-like"/>
    <property type="match status" value="1"/>
</dbReference>
<evidence type="ECO:0000256" key="5">
    <source>
        <dbReference type="ARBA" id="ARBA00049534"/>
    </source>
</evidence>
<dbReference type="STRING" id="1189621.A3SI_03008"/>
<dbReference type="Proteomes" id="UP000005551">
    <property type="component" value="Unassembled WGS sequence"/>
</dbReference>
<dbReference type="Gene3D" id="3.40.710.10">
    <property type="entry name" value="DD-peptidase/beta-lactamase superfamily"/>
    <property type="match status" value="1"/>
</dbReference>
<evidence type="ECO:0000313" key="6">
    <source>
        <dbReference type="EMBL" id="EIM78489.1"/>
    </source>
</evidence>
<sequence length="234" mass="26378">MTTDYADLIQTIYTRVKKMDLRGQVANYIPELAEVDPEQFGIALVDTEGNVYGAGDYQKPFSIQSISKVFTLMMVFHVFKQKLWQRVNVEPSGNPFNSIAQLEFEGGIPRNPFINAGALVITDALYGKYPHALQAIVDFVNELAGKNCVTINEAVKRSELAHAQRNKALAYFLKAYQNFHHEVEEVLETYVAHCAIEMSCEDLAKAFSCFALDGYSPFAQRRILSESHTRRLNA</sequence>
<dbReference type="InterPro" id="IPR012338">
    <property type="entry name" value="Beta-lactam/transpept-like"/>
</dbReference>
<keyword evidence="4" id="KW-0378">Hydrolase</keyword>
<comment type="similarity">
    <text evidence="1">Belongs to the glutaminase family.</text>
</comment>
<dbReference type="AlphaFoldDB" id="I5C9I7"/>
<dbReference type="PANTHER" id="PTHR12544">
    <property type="entry name" value="GLUTAMINASE"/>
    <property type="match status" value="1"/>
</dbReference>
<dbReference type="EC" id="3.5.1.2" evidence="3"/>
<comment type="catalytic activity">
    <reaction evidence="5">
        <text>L-glutamine + H2O = L-glutamate + NH4(+)</text>
        <dbReference type="Rhea" id="RHEA:15889"/>
        <dbReference type="ChEBI" id="CHEBI:15377"/>
        <dbReference type="ChEBI" id="CHEBI:28938"/>
        <dbReference type="ChEBI" id="CHEBI:29985"/>
        <dbReference type="ChEBI" id="CHEBI:58359"/>
        <dbReference type="EC" id="3.5.1.2"/>
    </reaction>
</comment>
<proteinExistence type="inferred from homology"/>
<dbReference type="NCBIfam" id="TIGR03814">
    <property type="entry name" value="Gln_ase"/>
    <property type="match status" value="1"/>
</dbReference>
<keyword evidence="7" id="KW-1185">Reference proteome</keyword>
<dbReference type="EMBL" id="AJYA01000005">
    <property type="protein sequence ID" value="EIM78489.1"/>
    <property type="molecule type" value="Genomic_DNA"/>
</dbReference>
<dbReference type="PANTHER" id="PTHR12544:SF29">
    <property type="entry name" value="GLUTAMINASE"/>
    <property type="match status" value="1"/>
</dbReference>
<dbReference type="PATRIC" id="fig|1189621.3.peg.632"/>
<gene>
    <name evidence="6" type="ORF">A3SI_03008</name>
</gene>
<accession>I5C9I7</accession>
<evidence type="ECO:0000256" key="4">
    <source>
        <dbReference type="ARBA" id="ARBA00022801"/>
    </source>
</evidence>
<evidence type="ECO:0000256" key="1">
    <source>
        <dbReference type="ARBA" id="ARBA00011076"/>
    </source>
</evidence>
<evidence type="ECO:0000313" key="7">
    <source>
        <dbReference type="Proteomes" id="UP000005551"/>
    </source>
</evidence>
<comment type="caution">
    <text evidence="6">The sequence shown here is derived from an EMBL/GenBank/DDBJ whole genome shotgun (WGS) entry which is preliminary data.</text>
</comment>
<dbReference type="InterPro" id="IPR015868">
    <property type="entry name" value="Glutaminase"/>
</dbReference>
<dbReference type="GO" id="GO:0004359">
    <property type="term" value="F:glutaminase activity"/>
    <property type="evidence" value="ECO:0007669"/>
    <property type="project" value="UniProtKB-EC"/>
</dbReference>
<evidence type="ECO:0000256" key="3">
    <source>
        <dbReference type="ARBA" id="ARBA00012918"/>
    </source>
</evidence>
<name>I5C9I7_9BACT</name>